<evidence type="ECO:0000256" key="10">
    <source>
        <dbReference type="SAM" id="MobiDB-lite"/>
    </source>
</evidence>
<protein>
    <recommendedName>
        <fullName evidence="6 7">Alanine racemase</fullName>
        <ecNumber evidence="3 7">5.1.1.1</ecNumber>
    </recommendedName>
</protein>
<name>A0A6G9GXZ3_9ACTN</name>
<evidence type="ECO:0000256" key="7">
    <source>
        <dbReference type="HAMAP-Rule" id="MF_01201"/>
    </source>
</evidence>
<dbReference type="HAMAP" id="MF_01201">
    <property type="entry name" value="Ala_racemase"/>
    <property type="match status" value="1"/>
</dbReference>
<dbReference type="SMART" id="SM01005">
    <property type="entry name" value="Ala_racemase_C"/>
    <property type="match status" value="1"/>
</dbReference>
<dbReference type="NCBIfam" id="TIGR00492">
    <property type="entry name" value="alr"/>
    <property type="match status" value="1"/>
</dbReference>
<proteinExistence type="inferred from homology"/>
<dbReference type="InterPro" id="IPR009006">
    <property type="entry name" value="Ala_racemase/Decarboxylase_C"/>
</dbReference>
<dbReference type="GO" id="GO:0030632">
    <property type="term" value="P:D-alanine biosynthetic process"/>
    <property type="evidence" value="ECO:0007669"/>
    <property type="project" value="UniProtKB-UniRule"/>
</dbReference>
<feature type="modified residue" description="N6-(pyridoxal phosphate)lysine" evidence="7 8">
    <location>
        <position position="62"/>
    </location>
</feature>
<dbReference type="PANTHER" id="PTHR30511">
    <property type="entry name" value="ALANINE RACEMASE"/>
    <property type="match status" value="1"/>
</dbReference>
<keyword evidence="5 7" id="KW-0413">Isomerase</keyword>
<evidence type="ECO:0000313" key="13">
    <source>
        <dbReference type="Proteomes" id="UP000501179"/>
    </source>
</evidence>
<organism evidence="12 13">
    <name type="scientific">Streptomyces liangshanensis</name>
    <dbReference type="NCBI Taxonomy" id="2717324"/>
    <lineage>
        <taxon>Bacteria</taxon>
        <taxon>Bacillati</taxon>
        <taxon>Actinomycetota</taxon>
        <taxon>Actinomycetes</taxon>
        <taxon>Kitasatosporales</taxon>
        <taxon>Streptomycetaceae</taxon>
        <taxon>Streptomyces</taxon>
    </lineage>
</organism>
<dbReference type="EC" id="5.1.1.1" evidence="3 7"/>
<keyword evidence="4 7" id="KW-0663">Pyridoxal phosphate</keyword>
<dbReference type="GO" id="GO:0008784">
    <property type="term" value="F:alanine racemase activity"/>
    <property type="evidence" value="ECO:0007669"/>
    <property type="project" value="UniProtKB-UniRule"/>
</dbReference>
<comment type="similarity">
    <text evidence="7">Belongs to the alanine racemase family.</text>
</comment>
<dbReference type="FunFam" id="3.20.20.10:FF:000002">
    <property type="entry name" value="Alanine racemase"/>
    <property type="match status" value="1"/>
</dbReference>
<feature type="region of interest" description="Disordered" evidence="10">
    <location>
        <begin position="411"/>
        <end position="456"/>
    </location>
</feature>
<feature type="compositionally biased region" description="Low complexity" evidence="10">
    <location>
        <begin position="413"/>
        <end position="423"/>
    </location>
</feature>
<dbReference type="SUPFAM" id="SSF50621">
    <property type="entry name" value="Alanine racemase C-terminal domain-like"/>
    <property type="match status" value="1"/>
</dbReference>
<dbReference type="PROSITE" id="PS00395">
    <property type="entry name" value="ALANINE_RACEMASE"/>
    <property type="match status" value="1"/>
</dbReference>
<gene>
    <name evidence="12" type="ORF">HA039_13195</name>
</gene>
<dbReference type="RefSeq" id="WP_167028520.1">
    <property type="nucleotide sequence ID" value="NZ_CP050177.1"/>
</dbReference>
<dbReference type="Pfam" id="PF00842">
    <property type="entry name" value="Ala_racemase_C"/>
    <property type="match status" value="1"/>
</dbReference>
<feature type="region of interest" description="Disordered" evidence="10">
    <location>
        <begin position="1"/>
        <end position="32"/>
    </location>
</feature>
<dbReference type="InterPro" id="IPR000821">
    <property type="entry name" value="Ala_racemase"/>
</dbReference>
<comment type="catalytic activity">
    <reaction evidence="1 7">
        <text>L-alanine = D-alanine</text>
        <dbReference type="Rhea" id="RHEA:20249"/>
        <dbReference type="ChEBI" id="CHEBI:57416"/>
        <dbReference type="ChEBI" id="CHEBI:57972"/>
        <dbReference type="EC" id="5.1.1.1"/>
    </reaction>
</comment>
<feature type="binding site" evidence="7 9">
    <location>
        <position position="160"/>
    </location>
    <ligand>
        <name>substrate</name>
    </ligand>
</feature>
<dbReference type="Pfam" id="PF01168">
    <property type="entry name" value="Ala_racemase_N"/>
    <property type="match status" value="1"/>
</dbReference>
<dbReference type="InterPro" id="IPR001608">
    <property type="entry name" value="Ala_racemase_N"/>
</dbReference>
<comment type="cofactor">
    <cofactor evidence="2 7 8">
        <name>pyridoxal 5'-phosphate</name>
        <dbReference type="ChEBI" id="CHEBI:597326"/>
    </cofactor>
</comment>
<evidence type="ECO:0000313" key="12">
    <source>
        <dbReference type="EMBL" id="QIQ03153.1"/>
    </source>
</evidence>
<dbReference type="PRINTS" id="PR00992">
    <property type="entry name" value="ALARACEMASE"/>
</dbReference>
<reference evidence="12 13" key="1">
    <citation type="submission" date="2020-03" db="EMBL/GenBank/DDBJ databases">
        <title>A novel species.</title>
        <authorList>
            <person name="Gao J."/>
        </authorList>
    </citation>
    <scope>NUCLEOTIDE SEQUENCE [LARGE SCALE GENOMIC DNA]</scope>
    <source>
        <strain evidence="12 13">QMT-12</strain>
    </source>
</reference>
<dbReference type="InterPro" id="IPR029066">
    <property type="entry name" value="PLP-binding_barrel"/>
</dbReference>
<evidence type="ECO:0000256" key="9">
    <source>
        <dbReference type="PIRSR" id="PIRSR600821-52"/>
    </source>
</evidence>
<dbReference type="Gene3D" id="2.40.37.10">
    <property type="entry name" value="Lyase, Ornithine Decarboxylase, Chain A, domain 1"/>
    <property type="match status" value="1"/>
</dbReference>
<comment type="pathway">
    <text evidence="7">Amino-acid biosynthesis; D-alanine biosynthesis; D-alanine from L-alanine: step 1/1.</text>
</comment>
<comment type="function">
    <text evidence="7">Catalyzes the interconversion of L-alanine and D-alanine. May also act on other amino acids.</text>
</comment>
<dbReference type="UniPathway" id="UPA00042">
    <property type="reaction ID" value="UER00497"/>
</dbReference>
<evidence type="ECO:0000256" key="1">
    <source>
        <dbReference type="ARBA" id="ARBA00000316"/>
    </source>
</evidence>
<evidence type="ECO:0000256" key="2">
    <source>
        <dbReference type="ARBA" id="ARBA00001933"/>
    </source>
</evidence>
<dbReference type="Gene3D" id="3.20.20.10">
    <property type="entry name" value="Alanine racemase"/>
    <property type="match status" value="1"/>
</dbReference>
<evidence type="ECO:0000256" key="3">
    <source>
        <dbReference type="ARBA" id="ARBA00013089"/>
    </source>
</evidence>
<dbReference type="EMBL" id="CP050177">
    <property type="protein sequence ID" value="QIQ03153.1"/>
    <property type="molecule type" value="Genomic_DNA"/>
</dbReference>
<evidence type="ECO:0000256" key="8">
    <source>
        <dbReference type="PIRSR" id="PIRSR600821-50"/>
    </source>
</evidence>
<dbReference type="FunFam" id="2.40.37.10:FF:000015">
    <property type="entry name" value="Alanine racemase"/>
    <property type="match status" value="1"/>
</dbReference>
<dbReference type="Proteomes" id="UP000501179">
    <property type="component" value="Chromosome"/>
</dbReference>
<feature type="active site" description="Proton acceptor; specific for L-alanine" evidence="7">
    <location>
        <position position="294"/>
    </location>
</feature>
<feature type="domain" description="Alanine racemase C-terminal" evidence="11">
    <location>
        <begin position="273"/>
        <end position="409"/>
    </location>
</feature>
<dbReference type="InterPro" id="IPR020622">
    <property type="entry name" value="Ala_racemase_pyridoxalP-BS"/>
</dbReference>
<evidence type="ECO:0000256" key="6">
    <source>
        <dbReference type="ARBA" id="ARBA00072221"/>
    </source>
</evidence>
<feature type="compositionally biased region" description="Low complexity" evidence="10">
    <location>
        <begin position="1"/>
        <end position="14"/>
    </location>
</feature>
<evidence type="ECO:0000256" key="5">
    <source>
        <dbReference type="ARBA" id="ARBA00023235"/>
    </source>
</evidence>
<dbReference type="GO" id="GO:0009252">
    <property type="term" value="P:peptidoglycan biosynthetic process"/>
    <property type="evidence" value="ECO:0007669"/>
    <property type="project" value="TreeGrafter"/>
</dbReference>
<feature type="compositionally biased region" description="Pro residues" evidence="10">
    <location>
        <begin position="441"/>
        <end position="456"/>
    </location>
</feature>
<evidence type="ECO:0000256" key="4">
    <source>
        <dbReference type="ARBA" id="ARBA00022898"/>
    </source>
</evidence>
<dbReference type="GO" id="GO:0005829">
    <property type="term" value="C:cytosol"/>
    <property type="evidence" value="ECO:0007669"/>
    <property type="project" value="TreeGrafter"/>
</dbReference>
<dbReference type="SUPFAM" id="SSF51419">
    <property type="entry name" value="PLP-binding barrel"/>
    <property type="match status" value="1"/>
</dbReference>
<dbReference type="GO" id="GO:0030170">
    <property type="term" value="F:pyridoxal phosphate binding"/>
    <property type="evidence" value="ECO:0007669"/>
    <property type="project" value="UniProtKB-UniRule"/>
</dbReference>
<dbReference type="InterPro" id="IPR011079">
    <property type="entry name" value="Ala_racemase_C"/>
</dbReference>
<sequence length="456" mass="47666">MTGNIQAPQDQPQDQPRDRPQPQDQPPPPRARAEIDLGALRGNVRVLRDRAESGAALMAVVKSDAYGHGMVPVARAALEAGAGWLGTATPQEALALRAAGIRSRVLCWLWTPGDPWRAGIEADLDMGVSGMWALREVAAAAREAGRPARIQLKADTGLGRNGCQPADWPALVAAALAAQEAGEVVVTGLWSHFACADEPGHPSVGAQLDLFHEMLAYAEKEGVEPEVRHIANSPATLTVPESHFDLVRTGIAMYGISPSPALGTPQDFGLRPVMTLSASVALVKQVPEGHGVSYGHHYVTPQRTNLGLVPLGYADGIPRHASGRGPVLVGDARAAGASGTPWRRVAGRVAMDQFVVDLGDDVVEPGTPAVLFGPGDRGEPTAEDWAEAAGTIAYEIVTRIGARVPRVYVGGTDADAADPAGQAARRDPPRPTPHAAAQSPASPPLPAPPSTPRSAR</sequence>
<feature type="binding site" evidence="7 9">
    <location>
        <position position="351"/>
    </location>
    <ligand>
        <name>substrate</name>
    </ligand>
</feature>
<dbReference type="AlphaFoldDB" id="A0A6G9GXZ3"/>
<dbReference type="PANTHER" id="PTHR30511:SF0">
    <property type="entry name" value="ALANINE RACEMASE, CATABOLIC-RELATED"/>
    <property type="match status" value="1"/>
</dbReference>
<dbReference type="KEGG" id="slia:HA039_13195"/>
<feature type="active site" description="Proton acceptor; specific for D-alanine" evidence="7">
    <location>
        <position position="62"/>
    </location>
</feature>
<keyword evidence="13" id="KW-1185">Reference proteome</keyword>
<evidence type="ECO:0000259" key="11">
    <source>
        <dbReference type="SMART" id="SM01005"/>
    </source>
</evidence>
<accession>A0A6G9GXZ3</accession>
<dbReference type="CDD" id="cd00430">
    <property type="entry name" value="PLPDE_III_AR"/>
    <property type="match status" value="1"/>
</dbReference>